<dbReference type="InterPro" id="IPR051313">
    <property type="entry name" value="Bact_iron-sidero_bind"/>
</dbReference>
<dbReference type="PANTHER" id="PTHR30532:SF29">
    <property type="entry name" value="FE(3+) DICITRATE-BINDING PERIPLASMIC PROTEIN"/>
    <property type="match status" value="1"/>
</dbReference>
<dbReference type="GO" id="GO:0030288">
    <property type="term" value="C:outer membrane-bounded periplasmic space"/>
    <property type="evidence" value="ECO:0007669"/>
    <property type="project" value="TreeGrafter"/>
</dbReference>
<keyword evidence="4 6" id="KW-0732">Signal</keyword>
<keyword evidence="5" id="KW-0175">Coiled coil</keyword>
<evidence type="ECO:0000313" key="8">
    <source>
        <dbReference type="EMBL" id="ANF97190.1"/>
    </source>
</evidence>
<accession>A0A172ZJ98</accession>
<comment type="subcellular location">
    <subcellularLocation>
        <location evidence="1">Cell envelope</location>
    </subcellularLocation>
</comment>
<dbReference type="KEGG" id="pbv:AR543_15070"/>
<dbReference type="GO" id="GO:1901678">
    <property type="term" value="P:iron coordination entity transport"/>
    <property type="evidence" value="ECO:0007669"/>
    <property type="project" value="UniProtKB-ARBA"/>
</dbReference>
<dbReference type="NCBIfam" id="NF008501">
    <property type="entry name" value="PRK11411.1"/>
    <property type="match status" value="1"/>
</dbReference>
<evidence type="ECO:0000259" key="7">
    <source>
        <dbReference type="PROSITE" id="PS50983"/>
    </source>
</evidence>
<evidence type="ECO:0000256" key="5">
    <source>
        <dbReference type="SAM" id="Coils"/>
    </source>
</evidence>
<dbReference type="PROSITE" id="PS50983">
    <property type="entry name" value="FE_B12_PBP"/>
    <property type="match status" value="1"/>
</dbReference>
<organism evidence="8 9">
    <name type="scientific">Paenibacillus bovis</name>
    <dbReference type="NCBI Taxonomy" id="1616788"/>
    <lineage>
        <taxon>Bacteria</taxon>
        <taxon>Bacillati</taxon>
        <taxon>Bacillota</taxon>
        <taxon>Bacilli</taxon>
        <taxon>Bacillales</taxon>
        <taxon>Paenibacillaceae</taxon>
        <taxon>Paenibacillus</taxon>
    </lineage>
</organism>
<feature type="coiled-coil region" evidence="5">
    <location>
        <begin position="180"/>
        <end position="207"/>
    </location>
</feature>
<name>A0A172ZJ98_9BACL</name>
<dbReference type="Gene3D" id="3.40.50.1980">
    <property type="entry name" value="Nitrogenase molybdenum iron protein domain"/>
    <property type="match status" value="2"/>
</dbReference>
<dbReference type="Pfam" id="PF01497">
    <property type="entry name" value="Peripla_BP_2"/>
    <property type="match status" value="1"/>
</dbReference>
<proteinExistence type="inferred from homology"/>
<feature type="signal peptide" evidence="6">
    <location>
        <begin position="1"/>
        <end position="27"/>
    </location>
</feature>
<feature type="domain" description="Fe/B12 periplasmic-binding" evidence="7">
    <location>
        <begin position="70"/>
        <end position="328"/>
    </location>
</feature>
<reference evidence="8 9" key="2">
    <citation type="journal article" date="2016" name="Int. J. Syst. Evol. Microbiol.">
        <title>Paenibacillus bovis sp. nov., isolated from raw yak (Bos grunniens) milk.</title>
        <authorList>
            <person name="Gao C."/>
            <person name="Han J."/>
            <person name="Liu Z."/>
            <person name="Xu X."/>
            <person name="Hang F."/>
            <person name="Wu Z."/>
        </authorList>
    </citation>
    <scope>NUCLEOTIDE SEQUENCE [LARGE SCALE GENOMIC DNA]</scope>
    <source>
        <strain evidence="8 9">BD3526</strain>
    </source>
</reference>
<evidence type="ECO:0000256" key="1">
    <source>
        <dbReference type="ARBA" id="ARBA00004196"/>
    </source>
</evidence>
<keyword evidence="9" id="KW-1185">Reference proteome</keyword>
<dbReference type="SUPFAM" id="SSF53807">
    <property type="entry name" value="Helical backbone' metal receptor"/>
    <property type="match status" value="1"/>
</dbReference>
<dbReference type="STRING" id="1616788.AR543_15070"/>
<dbReference type="PANTHER" id="PTHR30532">
    <property type="entry name" value="IRON III DICITRATE-BINDING PERIPLASMIC PROTEIN"/>
    <property type="match status" value="1"/>
</dbReference>
<gene>
    <name evidence="8" type="ORF">AR543_15070</name>
</gene>
<evidence type="ECO:0000256" key="4">
    <source>
        <dbReference type="ARBA" id="ARBA00022729"/>
    </source>
</evidence>
<evidence type="ECO:0000256" key="2">
    <source>
        <dbReference type="ARBA" id="ARBA00008814"/>
    </source>
</evidence>
<protein>
    <recommendedName>
        <fullName evidence="7">Fe/B12 periplasmic-binding domain-containing protein</fullName>
    </recommendedName>
</protein>
<evidence type="ECO:0000256" key="6">
    <source>
        <dbReference type="SAM" id="SignalP"/>
    </source>
</evidence>
<dbReference type="CDD" id="cd01146">
    <property type="entry name" value="FhuD"/>
    <property type="match status" value="1"/>
</dbReference>
<reference evidence="9" key="1">
    <citation type="submission" date="2015-10" db="EMBL/GenBank/DDBJ databases">
        <title>Genome of Paenibacillus bovis sp. nov.</title>
        <authorList>
            <person name="Wu Z."/>
            <person name="Gao C."/>
            <person name="Liu Z."/>
            <person name="Zheng H."/>
        </authorList>
    </citation>
    <scope>NUCLEOTIDE SEQUENCE [LARGE SCALE GENOMIC DNA]</scope>
    <source>
        <strain evidence="9">BD3526</strain>
    </source>
</reference>
<feature type="chain" id="PRO_5039538236" description="Fe/B12 periplasmic-binding domain-containing protein" evidence="6">
    <location>
        <begin position="28"/>
        <end position="331"/>
    </location>
</feature>
<evidence type="ECO:0000313" key="9">
    <source>
        <dbReference type="Proteomes" id="UP000078148"/>
    </source>
</evidence>
<dbReference type="PROSITE" id="PS51257">
    <property type="entry name" value="PROKAR_LIPOPROTEIN"/>
    <property type="match status" value="1"/>
</dbReference>
<dbReference type="EMBL" id="CP013023">
    <property type="protein sequence ID" value="ANF97190.1"/>
    <property type="molecule type" value="Genomic_DNA"/>
</dbReference>
<dbReference type="InterPro" id="IPR002491">
    <property type="entry name" value="ABC_transptr_periplasmic_BD"/>
</dbReference>
<comment type="similarity">
    <text evidence="2">Belongs to the bacterial solute-binding protein 8 family.</text>
</comment>
<dbReference type="Proteomes" id="UP000078148">
    <property type="component" value="Chromosome"/>
</dbReference>
<dbReference type="AlphaFoldDB" id="A0A172ZJ98"/>
<keyword evidence="3" id="KW-0813">Transport</keyword>
<sequence>MKETYTMKVHQWIKSLLIAGTCTAILAGCGNAAKSTGTSSNSGASATPAVSAITIEHDMGSTTLQAPAKNVVALEWSFADDLLALGITPAGIADDNKPEAMNKLAGKSIEYMPMGERETPDLEKIAGVAPDLIIADTDRHSKIKQQLDQIAPTIVLNSRKGSYEDSLKDFEVIAKAVGKEEEAKQRLQQHDQIMADLKKQADALKEKRVLIGVARKDGFNAHTTASYAGAVLQDLGFDNVVKGTSADPYPDTNLETITSLDPDIIFIATDDSEAITNEWKKLPVWNNLKAVKNNQVYMVDRDIWTRFRGITPAEKIGQNAIDLLTGKAQSK</sequence>
<evidence type="ECO:0000256" key="3">
    <source>
        <dbReference type="ARBA" id="ARBA00022448"/>
    </source>
</evidence>